<dbReference type="PANTHER" id="PTHR46401:SF2">
    <property type="entry name" value="GLYCOSYLTRANSFERASE WBBK-RELATED"/>
    <property type="match status" value="1"/>
</dbReference>
<protein>
    <submittedName>
        <fullName evidence="3">Glycosyl transferases group 1</fullName>
    </submittedName>
</protein>
<organism evidence="3 4">
    <name type="scientific">Geosporobacter subterraneus DSM 17957</name>
    <dbReference type="NCBI Taxonomy" id="1121919"/>
    <lineage>
        <taxon>Bacteria</taxon>
        <taxon>Bacillati</taxon>
        <taxon>Bacillota</taxon>
        <taxon>Clostridia</taxon>
        <taxon>Peptostreptococcales</taxon>
        <taxon>Thermotaleaceae</taxon>
        <taxon>Geosporobacter</taxon>
    </lineage>
</organism>
<dbReference type="AlphaFoldDB" id="A0A1M6Q2U0"/>
<keyword evidence="1 3" id="KW-0808">Transferase</keyword>
<dbReference type="Gene3D" id="3.40.50.2000">
    <property type="entry name" value="Glycogen Phosphorylase B"/>
    <property type="match status" value="1"/>
</dbReference>
<name>A0A1M6Q2U0_9FIRM</name>
<keyword evidence="4" id="KW-1185">Reference proteome</keyword>
<dbReference type="RefSeq" id="WP_110942701.1">
    <property type="nucleotide sequence ID" value="NZ_FQZV01000079.1"/>
</dbReference>
<evidence type="ECO:0000313" key="3">
    <source>
        <dbReference type="EMBL" id="SHK14441.1"/>
    </source>
</evidence>
<feature type="domain" description="Glycosyl transferase family 1" evidence="2">
    <location>
        <begin position="30"/>
        <end position="187"/>
    </location>
</feature>
<dbReference type="Proteomes" id="UP000184536">
    <property type="component" value="Unassembled WGS sequence"/>
</dbReference>
<sequence>MQKETAGTLYSAADKIFRPLDKREARRVIEKKYNIGDKFILAVGGTEPKKNIGRLIRAYHLICHELSEEFKLVILTNTEDHYEIFERLAQKLSIADKIIFAKFVSKRNLPFFYNACECFIYPSLYDHFGLPLLEAASCGTPIIASKLSAVPEPLENCFVYVDPYDVINIAQNLYDTMRNNKLREELSMKSLECSRRYSWEQSPKQMLKVHKKFS</sequence>
<dbReference type="InterPro" id="IPR001296">
    <property type="entry name" value="Glyco_trans_1"/>
</dbReference>
<accession>A0A1M6Q2U0</accession>
<dbReference type="STRING" id="1121919.SAMN02745975_03750"/>
<gene>
    <name evidence="3" type="ORF">SAMN02745975_03750</name>
</gene>
<evidence type="ECO:0000259" key="2">
    <source>
        <dbReference type="Pfam" id="PF00534"/>
    </source>
</evidence>
<evidence type="ECO:0000256" key="1">
    <source>
        <dbReference type="ARBA" id="ARBA00022679"/>
    </source>
</evidence>
<dbReference type="SUPFAM" id="SSF53756">
    <property type="entry name" value="UDP-Glycosyltransferase/glycogen phosphorylase"/>
    <property type="match status" value="1"/>
</dbReference>
<dbReference type="GO" id="GO:0016757">
    <property type="term" value="F:glycosyltransferase activity"/>
    <property type="evidence" value="ECO:0007669"/>
    <property type="project" value="InterPro"/>
</dbReference>
<dbReference type="CDD" id="cd03809">
    <property type="entry name" value="GT4_MtfB-like"/>
    <property type="match status" value="1"/>
</dbReference>
<evidence type="ECO:0000313" key="4">
    <source>
        <dbReference type="Proteomes" id="UP000184536"/>
    </source>
</evidence>
<dbReference type="Pfam" id="PF00534">
    <property type="entry name" value="Glycos_transf_1"/>
    <property type="match status" value="1"/>
</dbReference>
<dbReference type="PANTHER" id="PTHR46401">
    <property type="entry name" value="GLYCOSYLTRANSFERASE WBBK-RELATED"/>
    <property type="match status" value="1"/>
</dbReference>
<proteinExistence type="predicted"/>
<dbReference type="GO" id="GO:0009103">
    <property type="term" value="P:lipopolysaccharide biosynthetic process"/>
    <property type="evidence" value="ECO:0007669"/>
    <property type="project" value="TreeGrafter"/>
</dbReference>
<dbReference type="OrthoDB" id="9797829at2"/>
<dbReference type="EMBL" id="FQZV01000079">
    <property type="protein sequence ID" value="SHK14441.1"/>
    <property type="molecule type" value="Genomic_DNA"/>
</dbReference>
<reference evidence="4" key="1">
    <citation type="submission" date="2016-11" db="EMBL/GenBank/DDBJ databases">
        <authorList>
            <person name="Varghese N."/>
            <person name="Submissions S."/>
        </authorList>
    </citation>
    <scope>NUCLEOTIDE SEQUENCE [LARGE SCALE GENOMIC DNA]</scope>
    <source>
        <strain evidence="4">DSM 17957</strain>
    </source>
</reference>